<keyword evidence="2" id="KW-1185">Reference proteome</keyword>
<comment type="caution">
    <text evidence="1">The sequence shown here is derived from an EMBL/GenBank/DDBJ whole genome shotgun (WGS) entry which is preliminary data.</text>
</comment>
<evidence type="ECO:0000313" key="2">
    <source>
        <dbReference type="Proteomes" id="UP001066276"/>
    </source>
</evidence>
<evidence type="ECO:0000313" key="1">
    <source>
        <dbReference type="EMBL" id="KAJ1209537.1"/>
    </source>
</evidence>
<dbReference type="AlphaFoldDB" id="A0AAV7WAA6"/>
<name>A0AAV7WAA6_PLEWA</name>
<gene>
    <name evidence="1" type="ORF">NDU88_004911</name>
</gene>
<sequence length="200" mass="21780">MSTASLAGKVADTPELDPSMATLVRKFAKDPKKGLDRAWRSCQDKLLYLSGPLTKILDLAIQSKETNTPLDPEVVLEWAQQAICLLGNANCAMSVEHRHSFLICLDPKCAALATSEAGSLSSGMLVGDRFVKDLGKYVATFKAQSNIKKVFNNTVFAQAGCFRGQAPGCRFQASRFGIQWGSGGSSDYQTFYPNRYRGRG</sequence>
<organism evidence="1 2">
    <name type="scientific">Pleurodeles waltl</name>
    <name type="common">Iberian ribbed newt</name>
    <dbReference type="NCBI Taxonomy" id="8319"/>
    <lineage>
        <taxon>Eukaryota</taxon>
        <taxon>Metazoa</taxon>
        <taxon>Chordata</taxon>
        <taxon>Craniata</taxon>
        <taxon>Vertebrata</taxon>
        <taxon>Euteleostomi</taxon>
        <taxon>Amphibia</taxon>
        <taxon>Batrachia</taxon>
        <taxon>Caudata</taxon>
        <taxon>Salamandroidea</taxon>
        <taxon>Salamandridae</taxon>
        <taxon>Pleurodelinae</taxon>
        <taxon>Pleurodeles</taxon>
    </lineage>
</organism>
<dbReference type="EMBL" id="JANPWB010000002">
    <property type="protein sequence ID" value="KAJ1209537.1"/>
    <property type="molecule type" value="Genomic_DNA"/>
</dbReference>
<dbReference type="Proteomes" id="UP001066276">
    <property type="component" value="Chromosome 1_2"/>
</dbReference>
<accession>A0AAV7WAA6</accession>
<proteinExistence type="predicted"/>
<reference evidence="1" key="1">
    <citation type="journal article" date="2022" name="bioRxiv">
        <title>Sequencing and chromosome-scale assembly of the giantPleurodeles waltlgenome.</title>
        <authorList>
            <person name="Brown T."/>
            <person name="Elewa A."/>
            <person name="Iarovenko S."/>
            <person name="Subramanian E."/>
            <person name="Araus A.J."/>
            <person name="Petzold A."/>
            <person name="Susuki M."/>
            <person name="Suzuki K.-i.T."/>
            <person name="Hayashi T."/>
            <person name="Toyoda A."/>
            <person name="Oliveira C."/>
            <person name="Osipova E."/>
            <person name="Leigh N.D."/>
            <person name="Simon A."/>
            <person name="Yun M.H."/>
        </authorList>
    </citation>
    <scope>NUCLEOTIDE SEQUENCE</scope>
    <source>
        <strain evidence="1">20211129_DDA</strain>
        <tissue evidence="1">Liver</tissue>
    </source>
</reference>
<protein>
    <submittedName>
        <fullName evidence="1">Uncharacterized protein</fullName>
    </submittedName>
</protein>